<dbReference type="OrthoDB" id="10648816at2759"/>
<dbReference type="SMART" id="SM00028">
    <property type="entry name" value="TPR"/>
    <property type="match status" value="3"/>
</dbReference>
<feature type="domain" description="Cyclic nucleotide-binding" evidence="2">
    <location>
        <begin position="673"/>
        <end position="774"/>
    </location>
</feature>
<dbReference type="GO" id="GO:0003700">
    <property type="term" value="F:DNA-binding transcription factor activity"/>
    <property type="evidence" value="ECO:0007669"/>
    <property type="project" value="TreeGrafter"/>
</dbReference>
<feature type="compositionally biased region" description="Basic and acidic residues" evidence="1">
    <location>
        <begin position="421"/>
        <end position="438"/>
    </location>
</feature>
<dbReference type="InterPro" id="IPR014710">
    <property type="entry name" value="RmlC-like_jellyroll"/>
</dbReference>
<feature type="compositionally biased region" description="Polar residues" evidence="1">
    <location>
        <begin position="351"/>
        <end position="367"/>
    </location>
</feature>
<keyword evidence="4" id="KW-1185">Reference proteome</keyword>
<proteinExistence type="predicted"/>
<feature type="compositionally biased region" description="Low complexity" evidence="1">
    <location>
        <begin position="15"/>
        <end position="31"/>
    </location>
</feature>
<evidence type="ECO:0000313" key="4">
    <source>
        <dbReference type="Proteomes" id="UP000751190"/>
    </source>
</evidence>
<organism evidence="3 4">
    <name type="scientific">Diacronema lutheri</name>
    <name type="common">Unicellular marine alga</name>
    <name type="synonym">Monochrysis lutheri</name>
    <dbReference type="NCBI Taxonomy" id="2081491"/>
    <lineage>
        <taxon>Eukaryota</taxon>
        <taxon>Haptista</taxon>
        <taxon>Haptophyta</taxon>
        <taxon>Pavlovophyceae</taxon>
        <taxon>Pavlovales</taxon>
        <taxon>Pavlovaceae</taxon>
        <taxon>Diacronema</taxon>
    </lineage>
</organism>
<dbReference type="Gene3D" id="1.25.40.10">
    <property type="entry name" value="Tetratricopeptide repeat domain"/>
    <property type="match status" value="2"/>
</dbReference>
<evidence type="ECO:0000313" key="3">
    <source>
        <dbReference type="EMBL" id="KAG8467694.1"/>
    </source>
</evidence>
<gene>
    <name evidence="3" type="ORF">KFE25_006746</name>
</gene>
<dbReference type="Pfam" id="PF00027">
    <property type="entry name" value="cNMP_binding"/>
    <property type="match status" value="1"/>
</dbReference>
<dbReference type="SUPFAM" id="SSF48452">
    <property type="entry name" value="TPR-like"/>
    <property type="match status" value="1"/>
</dbReference>
<evidence type="ECO:0000259" key="2">
    <source>
        <dbReference type="PROSITE" id="PS50042"/>
    </source>
</evidence>
<dbReference type="PROSITE" id="PS50042">
    <property type="entry name" value="CNMP_BINDING_3"/>
    <property type="match status" value="1"/>
</dbReference>
<dbReference type="CDD" id="cd00038">
    <property type="entry name" value="CAP_ED"/>
    <property type="match status" value="1"/>
</dbReference>
<dbReference type="InterPro" id="IPR018490">
    <property type="entry name" value="cNMP-bd_dom_sf"/>
</dbReference>
<feature type="compositionally biased region" description="Basic and acidic residues" evidence="1">
    <location>
        <begin position="337"/>
        <end position="349"/>
    </location>
</feature>
<reference evidence="3" key="1">
    <citation type="submission" date="2021-05" db="EMBL/GenBank/DDBJ databases">
        <title>The genome of the haptophyte Pavlova lutheri (Diacronema luteri, Pavlovales) - a model for lipid biosynthesis in eukaryotic algae.</title>
        <authorList>
            <person name="Hulatt C.J."/>
            <person name="Posewitz M.C."/>
        </authorList>
    </citation>
    <scope>NUCLEOTIDE SEQUENCE</scope>
    <source>
        <strain evidence="3">NIVA-4/92</strain>
    </source>
</reference>
<dbReference type="GO" id="GO:0005829">
    <property type="term" value="C:cytosol"/>
    <property type="evidence" value="ECO:0007669"/>
    <property type="project" value="TreeGrafter"/>
</dbReference>
<name>A0A8J6CCL7_DIALT</name>
<dbReference type="AlphaFoldDB" id="A0A8J6CCL7"/>
<dbReference type="PANTHER" id="PTHR24567">
    <property type="entry name" value="CRP FAMILY TRANSCRIPTIONAL REGULATORY PROTEIN"/>
    <property type="match status" value="1"/>
</dbReference>
<dbReference type="Proteomes" id="UP000751190">
    <property type="component" value="Unassembled WGS sequence"/>
</dbReference>
<dbReference type="SMART" id="SM00100">
    <property type="entry name" value="cNMP"/>
    <property type="match status" value="1"/>
</dbReference>
<accession>A0A8J6CCL7</accession>
<feature type="region of interest" description="Disordered" evidence="1">
    <location>
        <begin position="1"/>
        <end position="32"/>
    </location>
</feature>
<feature type="region of interest" description="Disordered" evidence="1">
    <location>
        <begin position="278"/>
        <end position="454"/>
    </location>
</feature>
<dbReference type="PANTHER" id="PTHR24567:SF26">
    <property type="entry name" value="REGULATORY PROTEIN YEIL"/>
    <property type="match status" value="1"/>
</dbReference>
<dbReference type="InterPro" id="IPR050397">
    <property type="entry name" value="Env_Response_Regulators"/>
</dbReference>
<feature type="compositionally biased region" description="Basic and acidic residues" evidence="1">
    <location>
        <begin position="388"/>
        <end position="410"/>
    </location>
</feature>
<protein>
    <recommendedName>
        <fullName evidence="2">Cyclic nucleotide-binding domain-containing protein</fullName>
    </recommendedName>
</protein>
<dbReference type="InterPro" id="IPR019734">
    <property type="entry name" value="TPR_rpt"/>
</dbReference>
<dbReference type="InterPro" id="IPR011990">
    <property type="entry name" value="TPR-like_helical_dom_sf"/>
</dbReference>
<dbReference type="InterPro" id="IPR000595">
    <property type="entry name" value="cNMP-bd_dom"/>
</dbReference>
<comment type="caution">
    <text evidence="3">The sequence shown here is derived from an EMBL/GenBank/DDBJ whole genome shotgun (WGS) entry which is preliminary data.</text>
</comment>
<sequence length="837" mass="89117">MRSAGRDGYGLRPTSAGRGAGSRLSSAGSLGRLRRSTQNAISVGSLPRPASALARPGSALHSQAALPLAQSRAAVTMRPRSAICASSTPAQTAEFFAERAQFRLATDDVGAETAALAMADFDRAVAIKPTSFRVRYARALALARNNELGAALADLDAAVNAIHVPHAQHAPADAIALERAAVYLARGYARQDAGRQVDALADFDAALRFAPAVPEQHIARATCLRKLGRFAEAIDGYTAARCLEQPERFADFQERHRIVTLTAEKVVRISRRMAEDEAAQAQESVAHAAAGRSPPRATRATSRDVGDAPSDGALARPTSARRRTRHSAEQAGGARSHAAELAHQRDARTPRVSNAARSPRSLVQSAPSPGGARRAPRGVDAGAEGDDEARSASDEEKDERWADEPRDAQRVDANAAADADAGAHADEGAGAHGVRADGDGGGAESRRAARSKPLAAERAARCIGALARAPDERSPADERDLLALLTRGFGCSSEWHALGSHFAHPALRRALLRHVRLVRFEAGECAQSADEPLTHALVLLSGAMRVSCAGPEDPPLAFFDSERPPPLRALNSRGYRNVDWTRATDLRIELRVKLVGGDCVGGAEVLEAAQLRARLVDGQTEPAPRDAPCGLCALARKPTAAALVPLAVLEEAFLRARDTECEAIRSHLASMQLFKKYSADALVRLARLMDARTCARGEVVVAEGAPLAEMSFIRSGQCAVSRLVRAPAGAPPVRVELCTLWAMELFGELAVIDPTATQANATVTAVTICTLYTLPATHAAELAGVRDTLRADFQQRYPPDAVLVARRAEQRRWKAYRARVVGDVARAKAEKPRGLFY</sequence>
<feature type="compositionally biased region" description="Low complexity" evidence="1">
    <location>
        <begin position="279"/>
        <end position="290"/>
    </location>
</feature>
<dbReference type="Gene3D" id="2.60.120.10">
    <property type="entry name" value="Jelly Rolls"/>
    <property type="match status" value="1"/>
</dbReference>
<dbReference type="SUPFAM" id="SSF51206">
    <property type="entry name" value="cAMP-binding domain-like"/>
    <property type="match status" value="1"/>
</dbReference>
<dbReference type="EMBL" id="JAGTXO010000005">
    <property type="protein sequence ID" value="KAG8467694.1"/>
    <property type="molecule type" value="Genomic_DNA"/>
</dbReference>
<evidence type="ECO:0000256" key="1">
    <source>
        <dbReference type="SAM" id="MobiDB-lite"/>
    </source>
</evidence>